<dbReference type="Gene3D" id="3.30.1440.10">
    <property type="match status" value="1"/>
</dbReference>
<gene>
    <name evidence="1" type="ORF">PPRO1316_LOCUS250</name>
</gene>
<organism evidence="1">
    <name type="scientific">Pycnococcus provasolii</name>
    <dbReference type="NCBI Taxonomy" id="41880"/>
    <lineage>
        <taxon>Eukaryota</taxon>
        <taxon>Viridiplantae</taxon>
        <taxon>Chlorophyta</taxon>
        <taxon>Pseudoscourfieldiophyceae</taxon>
        <taxon>Pseudoscourfieldiales</taxon>
        <taxon>Pycnococcaceae</taxon>
        <taxon>Pycnococcus</taxon>
    </lineage>
</organism>
<accession>A0A7S3DYB4</accession>
<dbReference type="AlphaFoldDB" id="A0A7S3DYB4"/>
<proteinExistence type="predicted"/>
<name>A0A7S3DYB4_9CHLO</name>
<dbReference type="EMBL" id="HBHV01000383">
    <property type="protein sequence ID" value="CAE0007794.1"/>
    <property type="molecule type" value="Transcribed_RNA"/>
</dbReference>
<dbReference type="SUPFAM" id="SSF55282">
    <property type="entry name" value="RL5-like"/>
    <property type="match status" value="1"/>
</dbReference>
<evidence type="ECO:0000313" key="1">
    <source>
        <dbReference type="EMBL" id="CAE0007794.1"/>
    </source>
</evidence>
<protein>
    <submittedName>
        <fullName evidence="1">Uncharacterized protein</fullName>
    </submittedName>
</protein>
<reference evidence="1" key="1">
    <citation type="submission" date="2021-01" db="EMBL/GenBank/DDBJ databases">
        <authorList>
            <person name="Corre E."/>
            <person name="Pelletier E."/>
            <person name="Niang G."/>
            <person name="Scheremetjew M."/>
            <person name="Finn R."/>
            <person name="Kale V."/>
            <person name="Holt S."/>
            <person name="Cochrane G."/>
            <person name="Meng A."/>
            <person name="Brown T."/>
            <person name="Cohen L."/>
        </authorList>
    </citation>
    <scope>NUCLEOTIDE SEQUENCE</scope>
    <source>
        <strain evidence="1">RCC2336</strain>
    </source>
</reference>
<sequence length="217" mass="24563">MASGSRHRLVRYGREVLSPLLLLKSPASKHPHQLPTVEKIAISANENRLLTHGKTEAMPHRAAMELLTGRKWHWTVARKSVANFKQRKGDVTGTACTLKGHHAMSFLEKWIYILGPQESTPLPWKGGLLGKGKPEIRSFHFSVRMPKFAPEWDKSWEYFKALKAFNVAVVCKVPRGDVRLAASMLSGMQVPGIGWHGYHREDVKQAQLKWREENAQA</sequence>
<dbReference type="InterPro" id="IPR022803">
    <property type="entry name" value="Ribosomal_uL5_dom_sf"/>
</dbReference>